<dbReference type="Proteomes" id="UP000464865">
    <property type="component" value="Chromosome M15-11"/>
</dbReference>
<evidence type="ECO:0000313" key="3">
    <source>
        <dbReference type="Proteomes" id="UP000464865"/>
    </source>
</evidence>
<dbReference type="AlphaFoldDB" id="A0A7L5BKD2"/>
<evidence type="ECO:0000313" key="2">
    <source>
        <dbReference type="EMBL" id="QIB39387.1"/>
    </source>
</evidence>
<dbReference type="Pfam" id="PF11041">
    <property type="entry name" value="Phage_Wedge1"/>
    <property type="match status" value="1"/>
</dbReference>
<proteinExistence type="predicted"/>
<accession>A0A7L5BKD2</accession>
<evidence type="ECO:0000313" key="1">
    <source>
        <dbReference type="EMBL" id="QIB39347.1"/>
    </source>
</evidence>
<protein>
    <submittedName>
        <fullName evidence="1">DUF2612 domain-containing protein</fullName>
    </submittedName>
</protein>
<organism evidence="1 3">
    <name type="scientific">Rhizobium oryzihabitans</name>
    <dbReference type="NCBI Taxonomy" id="2267833"/>
    <lineage>
        <taxon>Bacteria</taxon>
        <taxon>Pseudomonadati</taxon>
        <taxon>Pseudomonadota</taxon>
        <taxon>Alphaproteobacteria</taxon>
        <taxon>Hyphomicrobiales</taxon>
        <taxon>Rhizobiaceae</taxon>
        <taxon>Rhizobium/Agrobacterium group</taxon>
        <taxon>Rhizobium</taxon>
    </lineage>
</organism>
<keyword evidence="3" id="KW-1185">Reference proteome</keyword>
<dbReference type="InterPro" id="IPR021283">
    <property type="entry name" value="Phage_Wedge1"/>
</dbReference>
<dbReference type="EMBL" id="CP048632">
    <property type="protein sequence ID" value="QIB39347.1"/>
    <property type="molecule type" value="Genomic_DNA"/>
</dbReference>
<reference evidence="1 3" key="1">
    <citation type="submission" date="2020-02" db="EMBL/GenBank/DDBJ databases">
        <title>Plant-Promoting Endophytic Bacterium Rhizobium oryzihabitans sp. nov., Isolated from the Root of Rice.</title>
        <authorList>
            <person name="zhao J."/>
            <person name="Zhang G."/>
        </authorList>
    </citation>
    <scope>NUCLEOTIDE SEQUENCE [LARGE SCALE GENOMIC DNA]</scope>
    <source>
        <strain evidence="1 3">M15</strain>
    </source>
</reference>
<dbReference type="RefSeq" id="WP_164056009.1">
    <property type="nucleotide sequence ID" value="NZ_CP048632.1"/>
</dbReference>
<dbReference type="KEGG" id="roy:G3A56_02340"/>
<dbReference type="KEGG" id="roy:G3A56_00170"/>
<dbReference type="EMBL" id="CP048632">
    <property type="protein sequence ID" value="QIB39387.1"/>
    <property type="molecule type" value="Genomic_DNA"/>
</dbReference>
<gene>
    <name evidence="1" type="ORF">G3A56_00170</name>
    <name evidence="2" type="ORF">G3A56_02340</name>
</gene>
<sequence length="226" mass="24822">MATTDDYLDLITPYYRGKPVFTSTLTAVLDPFANLQLMLGQMPQDFDLDVAVGVQLDAVGQWVGRSRFIPTPIPNIWFSFDDALRGFDLGVWKGPYDSDSGVTRLDDETYRIFLQAKIAANQWDGRVETAQAAFNLVFSQSPGTHIFVIDNFDMTMTVGISGTIPSLLFIALLNQGFLPIKPEGVRVNYAITTVTSAPVFGFDVSNQYIGGFDAGSWGVGPSYFTS</sequence>
<name>A0A7L5BKD2_9HYPH</name>